<proteinExistence type="predicted"/>
<protein>
    <submittedName>
        <fullName evidence="1">Uncharacterized protein</fullName>
    </submittedName>
</protein>
<reference evidence="1" key="1">
    <citation type="submission" date="2018-05" db="EMBL/GenBank/DDBJ databases">
        <authorList>
            <person name="Lanie J.A."/>
            <person name="Ng W.-L."/>
            <person name="Kazmierczak K.M."/>
            <person name="Andrzejewski T.M."/>
            <person name="Davidsen T.M."/>
            <person name="Wayne K.J."/>
            <person name="Tettelin H."/>
            <person name="Glass J.I."/>
            <person name="Rusch D."/>
            <person name="Podicherti R."/>
            <person name="Tsui H.-C.T."/>
            <person name="Winkler M.E."/>
        </authorList>
    </citation>
    <scope>NUCLEOTIDE SEQUENCE</scope>
</reference>
<feature type="non-terminal residue" evidence="1">
    <location>
        <position position="55"/>
    </location>
</feature>
<sequence length="55" mass="6258">MAIGVTTDGESLKTTVSVKSGRKKLYDNEAMVVEAFREKHIKVDLVDEDDHYFKL</sequence>
<gene>
    <name evidence="1" type="ORF">METZ01_LOCUS394255</name>
</gene>
<dbReference type="EMBL" id="UINC01149124">
    <property type="protein sequence ID" value="SVD41401.1"/>
    <property type="molecule type" value="Genomic_DNA"/>
</dbReference>
<name>A0A382V676_9ZZZZ</name>
<organism evidence="1">
    <name type="scientific">marine metagenome</name>
    <dbReference type="NCBI Taxonomy" id="408172"/>
    <lineage>
        <taxon>unclassified sequences</taxon>
        <taxon>metagenomes</taxon>
        <taxon>ecological metagenomes</taxon>
    </lineage>
</organism>
<feature type="non-terminal residue" evidence="1">
    <location>
        <position position="1"/>
    </location>
</feature>
<evidence type="ECO:0000313" key="1">
    <source>
        <dbReference type="EMBL" id="SVD41401.1"/>
    </source>
</evidence>
<dbReference type="AlphaFoldDB" id="A0A382V676"/>
<accession>A0A382V676</accession>